<dbReference type="STRING" id="4577.A0A1D6GD05"/>
<feature type="region of interest" description="Disordered" evidence="4">
    <location>
        <begin position="736"/>
        <end position="876"/>
    </location>
</feature>
<evidence type="ECO:0000259" key="5">
    <source>
        <dbReference type="SMART" id="SM00249"/>
    </source>
</evidence>
<dbReference type="InterPro" id="IPR009057">
    <property type="entry name" value="Homeodomain-like_sf"/>
</dbReference>
<dbReference type="OMA" id="WLWVIES"/>
<name>A0A1D6GD05_MAIZE</name>
<dbReference type="InterPro" id="IPR001965">
    <property type="entry name" value="Znf_PHD"/>
</dbReference>
<dbReference type="SMART" id="SM00249">
    <property type="entry name" value="PHD"/>
    <property type="match status" value="1"/>
</dbReference>
<evidence type="ECO:0000313" key="6">
    <source>
        <dbReference type="EMBL" id="AQK61521.1"/>
    </source>
</evidence>
<accession>A0A1D6GD05</accession>
<keyword evidence="1" id="KW-0479">Metal-binding</keyword>
<feature type="region of interest" description="Disordered" evidence="4">
    <location>
        <begin position="307"/>
        <end position="353"/>
    </location>
</feature>
<feature type="compositionally biased region" description="Basic residues" evidence="4">
    <location>
        <begin position="861"/>
        <end position="871"/>
    </location>
</feature>
<dbReference type="SUPFAM" id="SSF46689">
    <property type="entry name" value="Homeodomain-like"/>
    <property type="match status" value="1"/>
</dbReference>
<organism evidence="6">
    <name type="scientific">Zea mays</name>
    <name type="common">Maize</name>
    <dbReference type="NCBI Taxonomy" id="4577"/>
    <lineage>
        <taxon>Eukaryota</taxon>
        <taxon>Viridiplantae</taxon>
        <taxon>Streptophyta</taxon>
        <taxon>Embryophyta</taxon>
        <taxon>Tracheophyta</taxon>
        <taxon>Spermatophyta</taxon>
        <taxon>Magnoliopsida</taxon>
        <taxon>Liliopsida</taxon>
        <taxon>Poales</taxon>
        <taxon>Poaceae</taxon>
        <taxon>PACMAD clade</taxon>
        <taxon>Panicoideae</taxon>
        <taxon>Andropogonodae</taxon>
        <taxon>Andropogoneae</taxon>
        <taxon>Tripsacinae</taxon>
        <taxon>Zea</taxon>
    </lineage>
</organism>
<evidence type="ECO:0000256" key="4">
    <source>
        <dbReference type="SAM" id="MobiDB-lite"/>
    </source>
</evidence>
<feature type="compositionally biased region" description="Basic and acidic residues" evidence="4">
    <location>
        <begin position="506"/>
        <end position="521"/>
    </location>
</feature>
<dbReference type="PANTHER" id="PTHR47863:SF4">
    <property type="entry name" value="RING_FYVE_PHD ZINC FINGER SUPERFAMILY PROTEIN"/>
    <property type="match status" value="1"/>
</dbReference>
<dbReference type="InParanoid" id="A0A1D6GD05"/>
<dbReference type="ExpressionAtlas" id="A0A1D6GD05">
    <property type="expression patterns" value="baseline and differential"/>
</dbReference>
<dbReference type="EMBL" id="CM000781">
    <property type="protein sequence ID" value="AQK61521.1"/>
    <property type="molecule type" value="Genomic_DNA"/>
</dbReference>
<feature type="region of interest" description="Disordered" evidence="4">
    <location>
        <begin position="506"/>
        <end position="543"/>
    </location>
</feature>
<keyword evidence="2" id="KW-0863">Zinc-finger</keyword>
<feature type="compositionally biased region" description="Basic and acidic residues" evidence="4">
    <location>
        <begin position="532"/>
        <end position="543"/>
    </location>
</feature>
<feature type="compositionally biased region" description="Polar residues" evidence="4">
    <location>
        <begin position="769"/>
        <end position="779"/>
    </location>
</feature>
<feature type="region of interest" description="Disordered" evidence="4">
    <location>
        <begin position="650"/>
        <end position="683"/>
    </location>
</feature>
<evidence type="ECO:0000256" key="1">
    <source>
        <dbReference type="ARBA" id="ARBA00022723"/>
    </source>
</evidence>
<feature type="compositionally biased region" description="Polar residues" evidence="4">
    <location>
        <begin position="736"/>
        <end position="747"/>
    </location>
</feature>
<dbReference type="FunCoup" id="A0A1D6GD05">
    <property type="interactions" value="153"/>
</dbReference>
<dbReference type="SUPFAM" id="SSF57903">
    <property type="entry name" value="FYVE/PHD zinc finger"/>
    <property type="match status" value="1"/>
</dbReference>
<feature type="compositionally biased region" description="Basic and acidic residues" evidence="4">
    <location>
        <begin position="748"/>
        <end position="768"/>
    </location>
</feature>
<dbReference type="AlphaFoldDB" id="A0A1D6GD05"/>
<dbReference type="Gene3D" id="1.10.246.220">
    <property type="match status" value="1"/>
</dbReference>
<dbReference type="CDD" id="cd11660">
    <property type="entry name" value="SANT_TRF"/>
    <property type="match status" value="1"/>
</dbReference>
<protein>
    <submittedName>
        <fullName evidence="6">TRF-like 10</fullName>
    </submittedName>
</protein>
<proteinExistence type="predicted"/>
<dbReference type="GO" id="GO:0008270">
    <property type="term" value="F:zinc ion binding"/>
    <property type="evidence" value="ECO:0007669"/>
    <property type="project" value="UniProtKB-KW"/>
</dbReference>
<dbReference type="Gene3D" id="3.30.40.10">
    <property type="entry name" value="Zinc/RING finger domain, C3HC4 (zinc finger)"/>
    <property type="match status" value="1"/>
</dbReference>
<keyword evidence="3" id="KW-0862">Zinc</keyword>
<dbReference type="InterPro" id="IPR013083">
    <property type="entry name" value="Znf_RING/FYVE/PHD"/>
</dbReference>
<feature type="compositionally biased region" description="Basic and acidic residues" evidence="4">
    <location>
        <begin position="665"/>
        <end position="676"/>
    </location>
</feature>
<sequence>MPPPSASASPSASRFAKHWIADVLAGEESVDFSLLKVLVGASSKPLAGAPEATRERVALRSIQEVLSVIAAGGDAAATAGVLSVDGARSCEDGLFRLIREVGSFGELEKDLLPPFSQDIQENICTKKFTLPGISFQLLERVEPWIASMAPQPQMEHNGTEQCVNDQSLRSSHGCVNIEKPVFHTDNAGVQQETMADVVNESETGNLQKDPPAPTFIFHQPCMPESRSYVPPQEDTIDAVGLGARSSERSPIVEGNMSVGSVLASDGCDVPLQGSITEPFFQQDKHDHTVIVGPKSCKRKSPIPSYCAHGDGADGGGSSNQSSKVSIREGPSTHATVTSGFDRISDVLPTDAPESEHLPECITAQDTTISQPDSRKAHLSALQQERGEKVTQDLEDISANIGSVEKDHIHGDLTLPSASVLLSISCNGANQGSKYETNLQPGTATEDMMAFEEQNADKSHLEVSGINKANQALHDDGGVMKNNTVHGGLIVQTAPVSQNCNVTLHDKTSEQENEKNIQKDNCHTYVPGSSQDRGGESAKKTTNELKSGDISSKICVHFNVQDINDTLEDLSQQGLCIKCGEGGQLLECNGCFLAAHSSCFGSSATFEGTNFFYCPVCLYKKATEAYKKAKKTYCETRKNLVAFLGTAQATNQPDKQLNGAQPGAANRDEEPHDEQHSKGCGASKGAHENEVYNLAHQDEEHHQQRKKQKINAIGKSYPKEVLTEKVIFQNSDPASINKHSVLQNNNKTPVKDPEKKQQAVNEEARKEGGNDNSSHETGASSPRRCDPPSNQDVEADQDDSLTTSNQSGGSDEIEATSSNDSAKQSSPPWRGMGHNKKGLHEKEPAVSSKSGKGIGKQDQHMHTSRRKKKMHTCKSASKKENVPFNAIPRTEHMSCSSNPVAPPGRRKQLCWTEKEVAILRDGMAKFSPHNNGKIPWTQILQYGRRVFHKTRLPCDLRVKWRNMERKKWAGY</sequence>
<dbReference type="PANTHER" id="PTHR47863">
    <property type="entry name" value="RING/FYVE/PHD ZINC FINGER SUPERFAMILY PROTEIN"/>
    <property type="match status" value="1"/>
</dbReference>
<reference evidence="6" key="1">
    <citation type="submission" date="2015-12" db="EMBL/GenBank/DDBJ databases">
        <title>Update maize B73 reference genome by single molecule sequencing technologies.</title>
        <authorList>
            <consortium name="Maize Genome Sequencing Project"/>
            <person name="Ware D."/>
        </authorList>
    </citation>
    <scope>NUCLEOTIDE SEQUENCE</scope>
    <source>
        <tissue evidence="6">Seedling</tissue>
    </source>
</reference>
<dbReference type="SMR" id="A0A1D6GD05"/>
<evidence type="ECO:0000256" key="2">
    <source>
        <dbReference type="ARBA" id="ARBA00022771"/>
    </source>
</evidence>
<feature type="domain" description="Zinc finger PHD-type" evidence="5">
    <location>
        <begin position="574"/>
        <end position="617"/>
    </location>
</feature>
<feature type="compositionally biased region" description="Polar residues" evidence="4">
    <location>
        <begin position="799"/>
        <end position="826"/>
    </location>
</feature>
<gene>
    <name evidence="6" type="ORF">ZEAMMB73_Zm00001d012822</name>
</gene>
<evidence type="ECO:0000256" key="3">
    <source>
        <dbReference type="ARBA" id="ARBA00022833"/>
    </source>
</evidence>
<dbReference type="InterPro" id="IPR011011">
    <property type="entry name" value="Znf_FYVE_PHD"/>
</dbReference>